<comment type="caution">
    <text evidence="4">The sequence shown here is derived from an EMBL/GenBank/DDBJ whole genome shotgun (WGS) entry which is preliminary data.</text>
</comment>
<gene>
    <name evidence="4" type="ORF">DCW48_04970</name>
</gene>
<dbReference type="Proteomes" id="UP000264313">
    <property type="component" value="Unassembled WGS sequence"/>
</dbReference>
<dbReference type="SUPFAM" id="SSF55073">
    <property type="entry name" value="Nucleotide cyclase"/>
    <property type="match status" value="1"/>
</dbReference>
<proteinExistence type="predicted"/>
<evidence type="ECO:0000259" key="3">
    <source>
        <dbReference type="PROSITE" id="PS50887"/>
    </source>
</evidence>
<organism evidence="4 5">
    <name type="scientific">Methylotenera mobilis</name>
    <dbReference type="NCBI Taxonomy" id="359408"/>
    <lineage>
        <taxon>Bacteria</taxon>
        <taxon>Pseudomonadati</taxon>
        <taxon>Pseudomonadota</taxon>
        <taxon>Betaproteobacteria</taxon>
        <taxon>Nitrosomonadales</taxon>
        <taxon>Methylophilaceae</taxon>
        <taxon>Methylotenera</taxon>
    </lineage>
</organism>
<dbReference type="Pfam" id="PF00990">
    <property type="entry name" value="GGDEF"/>
    <property type="match status" value="1"/>
</dbReference>
<dbReference type="EMBL" id="DNAA01000120">
    <property type="protein sequence ID" value="HBA08961.1"/>
    <property type="molecule type" value="Genomic_DNA"/>
</dbReference>
<dbReference type="PROSITE" id="PS50887">
    <property type="entry name" value="GGDEF"/>
    <property type="match status" value="1"/>
</dbReference>
<dbReference type="InterPro" id="IPR000160">
    <property type="entry name" value="GGDEF_dom"/>
</dbReference>
<name>A0A351RA90_9PROT</name>
<evidence type="ECO:0000256" key="2">
    <source>
        <dbReference type="ARBA" id="ARBA00034247"/>
    </source>
</evidence>
<dbReference type="Gene3D" id="3.30.70.270">
    <property type="match status" value="1"/>
</dbReference>
<dbReference type="STRING" id="1132855.GCA_000384255_01211"/>
<dbReference type="InterPro" id="IPR043128">
    <property type="entry name" value="Rev_trsase/Diguanyl_cyclase"/>
</dbReference>
<evidence type="ECO:0000313" key="5">
    <source>
        <dbReference type="Proteomes" id="UP000264313"/>
    </source>
</evidence>
<evidence type="ECO:0000313" key="4">
    <source>
        <dbReference type="EMBL" id="HBA08961.1"/>
    </source>
</evidence>
<dbReference type="InterPro" id="IPR029787">
    <property type="entry name" value="Nucleotide_cyclase"/>
</dbReference>
<dbReference type="FunFam" id="3.30.70.270:FF:000001">
    <property type="entry name" value="Diguanylate cyclase domain protein"/>
    <property type="match status" value="1"/>
</dbReference>
<dbReference type="GO" id="GO:0005886">
    <property type="term" value="C:plasma membrane"/>
    <property type="evidence" value="ECO:0007669"/>
    <property type="project" value="TreeGrafter"/>
</dbReference>
<sequence length="328" mass="37798">MLSKLVTLTKERDDLSLQVALIKTLTDFINSDHDEAKKSVVIYHLKDFKKQTVTILTAENNNNNTVVAPELKRAVIKCIQTDSRKTYQSETHTIKLHPLRSAMGHIDTVIAIDSDHSDEHLDVSICMILEIYQNFVLLNNENECDTLTGLLNRKTFDYKINKILAQMHSNTNRKEDKTDQVFLLAIFDIDHFKRINDKFGHLIGDEVLLMFSQLMRQSFREEDPLFRFGGEEFVGFFECNSTPDIQNIFERFKQKVANFEFPQVGKVTVSAGYTEISPFDTSSQIIDRADTALYYAKNHGRNRVDSYELLVADGRLQDNKKEGEIELF</sequence>
<dbReference type="GO" id="GO:0043709">
    <property type="term" value="P:cell adhesion involved in single-species biofilm formation"/>
    <property type="evidence" value="ECO:0007669"/>
    <property type="project" value="TreeGrafter"/>
</dbReference>
<dbReference type="EC" id="2.7.7.65" evidence="1"/>
<dbReference type="GO" id="GO:1902201">
    <property type="term" value="P:negative regulation of bacterial-type flagellum-dependent cell motility"/>
    <property type="evidence" value="ECO:0007669"/>
    <property type="project" value="TreeGrafter"/>
</dbReference>
<dbReference type="PANTHER" id="PTHR45138:SF9">
    <property type="entry name" value="DIGUANYLATE CYCLASE DGCM-RELATED"/>
    <property type="match status" value="1"/>
</dbReference>
<dbReference type="InterPro" id="IPR050469">
    <property type="entry name" value="Diguanylate_Cyclase"/>
</dbReference>
<dbReference type="SMART" id="SM00267">
    <property type="entry name" value="GGDEF"/>
    <property type="match status" value="1"/>
</dbReference>
<dbReference type="CDD" id="cd01949">
    <property type="entry name" value="GGDEF"/>
    <property type="match status" value="1"/>
</dbReference>
<protein>
    <recommendedName>
        <fullName evidence="1">diguanylate cyclase</fullName>
        <ecNumber evidence="1">2.7.7.65</ecNumber>
    </recommendedName>
</protein>
<accession>A0A351RA90</accession>
<evidence type="ECO:0000256" key="1">
    <source>
        <dbReference type="ARBA" id="ARBA00012528"/>
    </source>
</evidence>
<dbReference type="GO" id="GO:0052621">
    <property type="term" value="F:diguanylate cyclase activity"/>
    <property type="evidence" value="ECO:0007669"/>
    <property type="project" value="UniProtKB-EC"/>
</dbReference>
<dbReference type="PANTHER" id="PTHR45138">
    <property type="entry name" value="REGULATORY COMPONENTS OF SENSORY TRANSDUCTION SYSTEM"/>
    <property type="match status" value="1"/>
</dbReference>
<dbReference type="NCBIfam" id="TIGR00254">
    <property type="entry name" value="GGDEF"/>
    <property type="match status" value="1"/>
</dbReference>
<reference evidence="4 5" key="1">
    <citation type="journal article" date="2018" name="Nat. Biotechnol.">
        <title>A standardized bacterial taxonomy based on genome phylogeny substantially revises the tree of life.</title>
        <authorList>
            <person name="Parks D.H."/>
            <person name="Chuvochina M."/>
            <person name="Waite D.W."/>
            <person name="Rinke C."/>
            <person name="Skarshewski A."/>
            <person name="Chaumeil P.A."/>
            <person name="Hugenholtz P."/>
        </authorList>
    </citation>
    <scope>NUCLEOTIDE SEQUENCE [LARGE SCALE GENOMIC DNA]</scope>
    <source>
        <strain evidence="4">UBA9958</strain>
    </source>
</reference>
<dbReference type="AlphaFoldDB" id="A0A351RA90"/>
<feature type="domain" description="GGDEF" evidence="3">
    <location>
        <begin position="180"/>
        <end position="309"/>
    </location>
</feature>
<comment type="catalytic activity">
    <reaction evidence="2">
        <text>2 GTP = 3',3'-c-di-GMP + 2 diphosphate</text>
        <dbReference type="Rhea" id="RHEA:24898"/>
        <dbReference type="ChEBI" id="CHEBI:33019"/>
        <dbReference type="ChEBI" id="CHEBI:37565"/>
        <dbReference type="ChEBI" id="CHEBI:58805"/>
        <dbReference type="EC" id="2.7.7.65"/>
    </reaction>
</comment>